<dbReference type="Pfam" id="PF00580">
    <property type="entry name" value="UvrD-helicase"/>
    <property type="match status" value="1"/>
</dbReference>
<dbReference type="PANTHER" id="PTHR11070:SF2">
    <property type="entry name" value="ATP-DEPENDENT DNA HELICASE SRS2"/>
    <property type="match status" value="1"/>
</dbReference>
<keyword evidence="4 11" id="KW-0347">Helicase</keyword>
<dbReference type="GO" id="GO:0005634">
    <property type="term" value="C:nucleus"/>
    <property type="evidence" value="ECO:0007669"/>
    <property type="project" value="TreeGrafter"/>
</dbReference>
<evidence type="ECO:0000256" key="6">
    <source>
        <dbReference type="ARBA" id="ARBA00023125"/>
    </source>
</evidence>
<keyword evidence="6" id="KW-0238">DNA-binding</keyword>
<dbReference type="PROSITE" id="PS51198">
    <property type="entry name" value="UVRD_HELICASE_ATP_BIND"/>
    <property type="match status" value="1"/>
</dbReference>
<feature type="region of interest" description="Disordered" evidence="12">
    <location>
        <begin position="870"/>
        <end position="995"/>
    </location>
</feature>
<dbReference type="InterPro" id="IPR014017">
    <property type="entry name" value="DNA_helicase_UvrD-like_C"/>
</dbReference>
<feature type="domain" description="UvrD-like helicase ATP-binding" evidence="13">
    <location>
        <begin position="37"/>
        <end position="309"/>
    </location>
</feature>
<dbReference type="GO" id="GO:0003677">
    <property type="term" value="F:DNA binding"/>
    <property type="evidence" value="ECO:0007669"/>
    <property type="project" value="UniProtKB-KW"/>
</dbReference>
<evidence type="ECO:0000256" key="5">
    <source>
        <dbReference type="ARBA" id="ARBA00022840"/>
    </source>
</evidence>
<dbReference type="GO" id="GO:0043138">
    <property type="term" value="F:3'-5' DNA helicase activity"/>
    <property type="evidence" value="ECO:0007669"/>
    <property type="project" value="UniProtKB-EC"/>
</dbReference>
<feature type="domain" description="UvrD-like helicase C-terminal" evidence="14">
    <location>
        <begin position="310"/>
        <end position="627"/>
    </location>
</feature>
<dbReference type="CDD" id="cd18807">
    <property type="entry name" value="SF1_C_UvrD"/>
    <property type="match status" value="1"/>
</dbReference>
<evidence type="ECO:0000259" key="13">
    <source>
        <dbReference type="PROSITE" id="PS51198"/>
    </source>
</evidence>
<proteinExistence type="inferred from homology"/>
<feature type="compositionally biased region" description="Low complexity" evidence="12">
    <location>
        <begin position="935"/>
        <end position="947"/>
    </location>
</feature>
<comment type="catalytic activity">
    <reaction evidence="10">
        <text>ATP + H2O = ADP + phosphate + H(+)</text>
        <dbReference type="Rhea" id="RHEA:13065"/>
        <dbReference type="ChEBI" id="CHEBI:15377"/>
        <dbReference type="ChEBI" id="CHEBI:15378"/>
        <dbReference type="ChEBI" id="CHEBI:30616"/>
        <dbReference type="ChEBI" id="CHEBI:43474"/>
        <dbReference type="ChEBI" id="CHEBI:456216"/>
        <dbReference type="EC" id="5.6.2.4"/>
    </reaction>
</comment>
<accession>A0A4S9US65</accession>
<dbReference type="Pfam" id="PF13361">
    <property type="entry name" value="UvrD_C"/>
    <property type="match status" value="1"/>
</dbReference>
<reference evidence="15 16" key="1">
    <citation type="submission" date="2018-10" db="EMBL/GenBank/DDBJ databases">
        <title>Fifty Aureobasidium pullulans genomes reveal a recombining polyextremotolerant generalist.</title>
        <authorList>
            <person name="Gostincar C."/>
            <person name="Turk M."/>
            <person name="Zajc J."/>
            <person name="Gunde-Cimerman N."/>
        </authorList>
    </citation>
    <scope>NUCLEOTIDE SEQUENCE [LARGE SCALE GENOMIC DNA]</scope>
    <source>
        <strain evidence="15 16">EXF-3844</strain>
    </source>
</reference>
<evidence type="ECO:0000256" key="10">
    <source>
        <dbReference type="ARBA" id="ARBA00048988"/>
    </source>
</evidence>
<dbReference type="InterPro" id="IPR013986">
    <property type="entry name" value="DExx_box_DNA_helicase_dom_sf"/>
</dbReference>
<dbReference type="Gene3D" id="1.10.486.10">
    <property type="entry name" value="PCRA, domain 4"/>
    <property type="match status" value="1"/>
</dbReference>
<evidence type="ECO:0000256" key="7">
    <source>
        <dbReference type="ARBA" id="ARBA00023235"/>
    </source>
</evidence>
<evidence type="ECO:0000313" key="15">
    <source>
        <dbReference type="EMBL" id="THZ41683.1"/>
    </source>
</evidence>
<evidence type="ECO:0000256" key="2">
    <source>
        <dbReference type="ARBA" id="ARBA00022741"/>
    </source>
</evidence>
<organism evidence="15 16">
    <name type="scientific">Aureobasidium pullulans</name>
    <name type="common">Black yeast</name>
    <name type="synonym">Pullularia pullulans</name>
    <dbReference type="NCBI Taxonomy" id="5580"/>
    <lineage>
        <taxon>Eukaryota</taxon>
        <taxon>Fungi</taxon>
        <taxon>Dikarya</taxon>
        <taxon>Ascomycota</taxon>
        <taxon>Pezizomycotina</taxon>
        <taxon>Dothideomycetes</taxon>
        <taxon>Dothideomycetidae</taxon>
        <taxon>Dothideales</taxon>
        <taxon>Saccotheciaceae</taxon>
        <taxon>Aureobasidium</taxon>
    </lineage>
</organism>
<feature type="region of interest" description="Disordered" evidence="12">
    <location>
        <begin position="734"/>
        <end position="754"/>
    </location>
</feature>
<protein>
    <recommendedName>
        <fullName evidence="9">DNA 3'-5' helicase</fullName>
        <ecNumber evidence="9">5.6.2.4</ecNumber>
    </recommendedName>
</protein>
<dbReference type="CDD" id="cd17932">
    <property type="entry name" value="DEXQc_UvrD"/>
    <property type="match status" value="1"/>
</dbReference>
<feature type="compositionally biased region" description="Polar residues" evidence="12">
    <location>
        <begin position="904"/>
        <end position="915"/>
    </location>
</feature>
<dbReference type="InterPro" id="IPR000212">
    <property type="entry name" value="DNA_helicase_UvrD/REP"/>
</dbReference>
<comment type="caution">
    <text evidence="15">The sequence shown here is derived from an EMBL/GenBank/DDBJ whole genome shotgun (WGS) entry which is preliminary data.</text>
</comment>
<keyword evidence="3 11" id="KW-0378">Hydrolase</keyword>
<dbReference type="SUPFAM" id="SSF52540">
    <property type="entry name" value="P-loop containing nucleoside triphosphate hydrolases"/>
    <property type="match status" value="1"/>
</dbReference>
<evidence type="ECO:0000256" key="8">
    <source>
        <dbReference type="ARBA" id="ARBA00034617"/>
    </source>
</evidence>
<comment type="catalytic activity">
    <reaction evidence="8">
        <text>Couples ATP hydrolysis with the unwinding of duplex DNA by translocating in the 3'-5' direction.</text>
        <dbReference type="EC" id="5.6.2.4"/>
    </reaction>
</comment>
<dbReference type="InterPro" id="IPR014016">
    <property type="entry name" value="UvrD-like_ATP-bd"/>
</dbReference>
<keyword evidence="2 11" id="KW-0547">Nucleotide-binding</keyword>
<keyword evidence="7" id="KW-0413">Isomerase</keyword>
<dbReference type="Gene3D" id="1.10.10.160">
    <property type="match status" value="1"/>
</dbReference>
<dbReference type="InterPro" id="IPR027417">
    <property type="entry name" value="P-loop_NTPase"/>
</dbReference>
<evidence type="ECO:0000256" key="1">
    <source>
        <dbReference type="ARBA" id="ARBA00009922"/>
    </source>
</evidence>
<evidence type="ECO:0000256" key="11">
    <source>
        <dbReference type="PROSITE-ProRule" id="PRU00560"/>
    </source>
</evidence>
<evidence type="ECO:0000256" key="9">
    <source>
        <dbReference type="ARBA" id="ARBA00034808"/>
    </source>
</evidence>
<dbReference type="GO" id="GO:0000725">
    <property type="term" value="P:recombinational repair"/>
    <property type="evidence" value="ECO:0007669"/>
    <property type="project" value="TreeGrafter"/>
</dbReference>
<dbReference type="PANTHER" id="PTHR11070">
    <property type="entry name" value="UVRD / RECB / PCRA DNA HELICASE FAMILY MEMBER"/>
    <property type="match status" value="1"/>
</dbReference>
<keyword evidence="5 11" id="KW-0067">ATP-binding</keyword>
<feature type="region of interest" description="Disordered" evidence="12">
    <location>
        <begin position="1015"/>
        <end position="1038"/>
    </location>
</feature>
<feature type="binding site" evidence="11">
    <location>
        <begin position="58"/>
        <end position="65"/>
    </location>
    <ligand>
        <name>ATP</name>
        <dbReference type="ChEBI" id="CHEBI:30616"/>
    </ligand>
</feature>
<name>A0A4S9US65_AURPU</name>
<sequence length="1038" mass="115234">MAWTREFAPRWSRLLPERVFPNSSELDATNSMDKLLDGLNRAQRLAVTSPSLALQVLAPPGSGKTKTLTARVSYLITERGLQPWNIIVCTFTVKAAKEMKERIKGLVGDGLEKKLILGTFHSVARRFLVSYGNLIGIEKNFGIADMSDSKAIITRIIKRQGFSIEPGAAGARMSSLKAKSMSAEQYAITRKAAEQEFSAVYSEYEEALRTSNLLDYDDLLLRCAQLLREHPQCVSNIEAVLIDEFQDTNSVQFELMCLFSRFKKNVTIVGDPDQSIYGWRNAEIKNLERMEKRFPGTDVIHLEENYRSAGAILQSAQKVIEQDESRPSKALKPTFGIGDRPVLRKLPTADAEAKWLVSEIRRTQALSADLLKFNDFAVLLRSAAVSRHIESALGNSGIPYRMVGGTKFFDRIEVKMILDYLRIINQPDHNDALLRVINIPTRGVGDVTVKGLIDEAERKRSSLWKIVLDSVQGKTRSDTKLSAQASKGLTDLVNLVLTGQKKLTGKDDQQASPFDLVEYLIKKLELSKYLQKRYPDDYETRWANVEELKAQTADLTAAMAQGEEFVEEEVLPEIEGLEQRLINANEDALTLFLANIALSSEVQRKQDENPDETQQHVTISTIHAAKGLEWPVVFIPACYEGSIPHSRADDIDEERRLLYVGMTRAQALLYLSCPNKNSQSGETTMSHFLTQRGIGAFFETQGPKLYDDAVNELARTLRREKPDLKQLIEARSGYETPEDTHYPLDGTFPKSENARWDQGKNIDFKEGLYANKRRRTDDQSGGPMVPVAGFMPASKVTMQNPAGFSTASMSIPPKITTAASRMEELEAVQSEARLRDIDARKAAPAPIKRSKAAQGSANIMSFFGKPKVATDAAPHPATLTRTSSVPETQIVPKPPASMPRYVSNPLNDISNVSSRDPQRNAIPPTKPIQLPNFKLRTTPLTTKPTTTKRVEQDVTTAPSFSKPYTFLSSPPPPEPPSSPPDQEVIRPGGGGERIETFRPATTFHATSVTQVGNKIGTGRRLGMGRSFKPWSARGGRGG</sequence>
<dbReference type="Proteomes" id="UP000310121">
    <property type="component" value="Unassembled WGS sequence"/>
</dbReference>
<dbReference type="EC" id="5.6.2.4" evidence="9"/>
<evidence type="ECO:0000256" key="3">
    <source>
        <dbReference type="ARBA" id="ARBA00022801"/>
    </source>
</evidence>
<gene>
    <name evidence="15" type="ORF">D6C90_05494</name>
</gene>
<dbReference type="EMBL" id="QZBN01000506">
    <property type="protein sequence ID" value="THZ41683.1"/>
    <property type="molecule type" value="Genomic_DNA"/>
</dbReference>
<dbReference type="AlphaFoldDB" id="A0A4S9US65"/>
<dbReference type="PROSITE" id="PS51217">
    <property type="entry name" value="UVRD_HELICASE_CTER"/>
    <property type="match status" value="1"/>
</dbReference>
<evidence type="ECO:0000259" key="14">
    <source>
        <dbReference type="PROSITE" id="PS51217"/>
    </source>
</evidence>
<evidence type="ECO:0000313" key="16">
    <source>
        <dbReference type="Proteomes" id="UP000310121"/>
    </source>
</evidence>
<comment type="similarity">
    <text evidence="1">Belongs to the helicase family. UvrD subfamily.</text>
</comment>
<dbReference type="GO" id="GO:0005524">
    <property type="term" value="F:ATP binding"/>
    <property type="evidence" value="ECO:0007669"/>
    <property type="project" value="UniProtKB-UniRule"/>
</dbReference>
<evidence type="ECO:0000256" key="12">
    <source>
        <dbReference type="SAM" id="MobiDB-lite"/>
    </source>
</evidence>
<dbReference type="Gene3D" id="3.40.50.300">
    <property type="entry name" value="P-loop containing nucleotide triphosphate hydrolases"/>
    <property type="match status" value="2"/>
</dbReference>
<dbReference type="GO" id="GO:0016787">
    <property type="term" value="F:hydrolase activity"/>
    <property type="evidence" value="ECO:0007669"/>
    <property type="project" value="UniProtKB-UniRule"/>
</dbReference>
<evidence type="ECO:0000256" key="4">
    <source>
        <dbReference type="ARBA" id="ARBA00022806"/>
    </source>
</evidence>
<feature type="compositionally biased region" description="Pro residues" evidence="12">
    <location>
        <begin position="969"/>
        <end position="979"/>
    </location>
</feature>